<evidence type="ECO:0000313" key="2">
    <source>
        <dbReference type="Proteomes" id="UP001379533"/>
    </source>
</evidence>
<accession>A0ABZ2KP33</accession>
<reference evidence="1 2" key="1">
    <citation type="submission" date="2021-12" db="EMBL/GenBank/DDBJ databases">
        <title>Discovery of the Pendulisporaceae a myxobacterial family with distinct sporulation behavior and unique specialized metabolism.</title>
        <authorList>
            <person name="Garcia R."/>
            <person name="Popoff A."/>
            <person name="Bader C.D."/>
            <person name="Loehr J."/>
            <person name="Walesch S."/>
            <person name="Walt C."/>
            <person name="Boldt J."/>
            <person name="Bunk B."/>
            <person name="Haeckl F.J.F.P.J."/>
            <person name="Gunesch A.P."/>
            <person name="Birkelbach J."/>
            <person name="Nuebel U."/>
            <person name="Pietschmann T."/>
            <person name="Bach T."/>
            <person name="Mueller R."/>
        </authorList>
    </citation>
    <scope>NUCLEOTIDE SEQUENCE [LARGE SCALE GENOMIC DNA]</scope>
    <source>
        <strain evidence="1 2">MSr12523</strain>
    </source>
</reference>
<sequence>MEKVTYYAKFDEGYSRANPCGIVRRRVVDGIKYDEAFTRNLRWEPTEYLELYRLGHNEVDHEEITKEEADAFIEEVTKHIRSQRE</sequence>
<dbReference type="Proteomes" id="UP001379533">
    <property type="component" value="Chromosome"/>
</dbReference>
<proteinExistence type="predicted"/>
<evidence type="ECO:0000313" key="1">
    <source>
        <dbReference type="EMBL" id="WXA99325.1"/>
    </source>
</evidence>
<gene>
    <name evidence="1" type="ORF">LZC95_21200</name>
</gene>
<dbReference type="RefSeq" id="WP_394849959.1">
    <property type="nucleotide sequence ID" value="NZ_CP089982.1"/>
</dbReference>
<protein>
    <submittedName>
        <fullName evidence="1">Uncharacterized protein</fullName>
    </submittedName>
</protein>
<organism evidence="1 2">
    <name type="scientific">Pendulispora brunnea</name>
    <dbReference type="NCBI Taxonomy" id="2905690"/>
    <lineage>
        <taxon>Bacteria</taxon>
        <taxon>Pseudomonadati</taxon>
        <taxon>Myxococcota</taxon>
        <taxon>Myxococcia</taxon>
        <taxon>Myxococcales</taxon>
        <taxon>Sorangiineae</taxon>
        <taxon>Pendulisporaceae</taxon>
        <taxon>Pendulispora</taxon>
    </lineage>
</organism>
<dbReference type="EMBL" id="CP089982">
    <property type="protein sequence ID" value="WXA99325.1"/>
    <property type="molecule type" value="Genomic_DNA"/>
</dbReference>
<name>A0ABZ2KP33_9BACT</name>
<keyword evidence="2" id="KW-1185">Reference proteome</keyword>